<name>D8TZJ5_VOLCA</name>
<proteinExistence type="predicted"/>
<evidence type="ECO:0000259" key="1">
    <source>
        <dbReference type="PROSITE" id="PS50222"/>
    </source>
</evidence>
<keyword evidence="3" id="KW-1185">Reference proteome</keyword>
<feature type="non-terminal residue" evidence="2">
    <location>
        <position position="1"/>
    </location>
</feature>
<dbReference type="Gene3D" id="1.10.238.10">
    <property type="entry name" value="EF-hand"/>
    <property type="match status" value="1"/>
</dbReference>
<evidence type="ECO:0000313" key="3">
    <source>
        <dbReference type="Proteomes" id="UP000001058"/>
    </source>
</evidence>
<evidence type="ECO:0000313" key="2">
    <source>
        <dbReference type="EMBL" id="EFJ47194.1"/>
    </source>
</evidence>
<dbReference type="KEGG" id="vcn:VOLCADRAFT_92393"/>
<dbReference type="GeneID" id="9615917"/>
<dbReference type="PROSITE" id="PS50222">
    <property type="entry name" value="EF_HAND_2"/>
    <property type="match status" value="2"/>
</dbReference>
<gene>
    <name evidence="2" type="ORF">VOLCADRAFT_92393</name>
</gene>
<organism evidence="3">
    <name type="scientific">Volvox carteri f. nagariensis</name>
    <dbReference type="NCBI Taxonomy" id="3068"/>
    <lineage>
        <taxon>Eukaryota</taxon>
        <taxon>Viridiplantae</taxon>
        <taxon>Chlorophyta</taxon>
        <taxon>core chlorophytes</taxon>
        <taxon>Chlorophyceae</taxon>
        <taxon>CS clade</taxon>
        <taxon>Chlamydomonadales</taxon>
        <taxon>Volvocaceae</taxon>
        <taxon>Volvox</taxon>
    </lineage>
</organism>
<protein>
    <recommendedName>
        <fullName evidence="1">EF-hand domain-containing protein</fullName>
    </recommendedName>
</protein>
<dbReference type="InterPro" id="IPR002048">
    <property type="entry name" value="EF_hand_dom"/>
</dbReference>
<feature type="domain" description="EF-hand" evidence="1">
    <location>
        <begin position="126"/>
        <end position="160"/>
    </location>
</feature>
<dbReference type="GO" id="GO:0005509">
    <property type="term" value="F:calcium ion binding"/>
    <property type="evidence" value="ECO:0007669"/>
    <property type="project" value="InterPro"/>
</dbReference>
<dbReference type="AlphaFoldDB" id="D8TZJ5"/>
<accession>D8TZJ5</accession>
<dbReference type="OrthoDB" id="26525at2759"/>
<dbReference type="Pfam" id="PF13499">
    <property type="entry name" value="EF-hand_7"/>
    <property type="match status" value="1"/>
</dbReference>
<feature type="domain" description="EF-hand" evidence="1">
    <location>
        <begin position="90"/>
        <end position="125"/>
    </location>
</feature>
<dbReference type="InterPro" id="IPR011992">
    <property type="entry name" value="EF-hand-dom_pair"/>
</dbReference>
<reference evidence="2 3" key="1">
    <citation type="journal article" date="2010" name="Science">
        <title>Genomic analysis of organismal complexity in the multicellular green alga Volvox carteri.</title>
        <authorList>
            <person name="Prochnik S.E."/>
            <person name="Umen J."/>
            <person name="Nedelcu A.M."/>
            <person name="Hallmann A."/>
            <person name="Miller S.M."/>
            <person name="Nishii I."/>
            <person name="Ferris P."/>
            <person name="Kuo A."/>
            <person name="Mitros T."/>
            <person name="Fritz-Laylin L.K."/>
            <person name="Hellsten U."/>
            <person name="Chapman J."/>
            <person name="Simakov O."/>
            <person name="Rensing S.A."/>
            <person name="Terry A."/>
            <person name="Pangilinan J."/>
            <person name="Kapitonov V."/>
            <person name="Jurka J."/>
            <person name="Salamov A."/>
            <person name="Shapiro H."/>
            <person name="Schmutz J."/>
            <person name="Grimwood J."/>
            <person name="Lindquist E."/>
            <person name="Lucas S."/>
            <person name="Grigoriev I.V."/>
            <person name="Schmitt R."/>
            <person name="Kirk D."/>
            <person name="Rokhsar D.S."/>
        </authorList>
    </citation>
    <scope>NUCLEOTIDE SEQUENCE [LARGE SCALE GENOMIC DNA]</scope>
    <source>
        <strain evidence="3">f. Nagariensis / Eve</strain>
    </source>
</reference>
<dbReference type="STRING" id="3068.D8TZJ5"/>
<dbReference type="EMBL" id="GL378346">
    <property type="protein sequence ID" value="EFJ47194.1"/>
    <property type="molecule type" value="Genomic_DNA"/>
</dbReference>
<dbReference type="SUPFAM" id="SSF47473">
    <property type="entry name" value="EF-hand"/>
    <property type="match status" value="1"/>
</dbReference>
<dbReference type="RefSeq" id="XP_002951743.1">
    <property type="nucleotide sequence ID" value="XM_002951697.1"/>
</dbReference>
<sequence length="160" mass="17666">ARSAMPVFQLTSVRNGAVTGVSTRNVNALNSMSAGEEYVNRTKFKSALLVATGWKARTQDLEFCLGQSVPANAKLTVEHLHRMVVATSRDSTARLREVYQAFDASGLGFVRRDEAQRIFQDVAPTVRSSTFEEVFDALDTTRSGRVSCDDFMSALRLLLQ</sequence>
<dbReference type="Proteomes" id="UP000001058">
    <property type="component" value="Unassembled WGS sequence"/>
</dbReference>
<dbReference type="InParanoid" id="D8TZJ5"/>